<evidence type="ECO:0000256" key="1">
    <source>
        <dbReference type="SAM" id="MobiDB-lite"/>
    </source>
</evidence>
<comment type="caution">
    <text evidence="2">The sequence shown here is derived from an EMBL/GenBank/DDBJ whole genome shotgun (WGS) entry which is preliminary data.</text>
</comment>
<accession>A0A5M6I8Z7</accession>
<gene>
    <name evidence="2" type="ORF">F1188_15495</name>
</gene>
<dbReference type="AlphaFoldDB" id="A0A5M6I8Z7"/>
<dbReference type="SUPFAM" id="SSF46785">
    <property type="entry name" value="Winged helix' DNA-binding domain"/>
    <property type="match status" value="1"/>
</dbReference>
<proteinExistence type="predicted"/>
<evidence type="ECO:0000313" key="3">
    <source>
        <dbReference type="Proteomes" id="UP000324065"/>
    </source>
</evidence>
<feature type="region of interest" description="Disordered" evidence="1">
    <location>
        <begin position="101"/>
        <end position="125"/>
    </location>
</feature>
<feature type="region of interest" description="Disordered" evidence="1">
    <location>
        <begin position="1"/>
        <end position="35"/>
    </location>
</feature>
<keyword evidence="3" id="KW-1185">Reference proteome</keyword>
<evidence type="ECO:0000313" key="2">
    <source>
        <dbReference type="EMBL" id="KAA5604612.1"/>
    </source>
</evidence>
<name>A0A5M6I8Z7_9PROT</name>
<dbReference type="Gene3D" id="1.10.10.10">
    <property type="entry name" value="Winged helix-like DNA-binding domain superfamily/Winged helix DNA-binding domain"/>
    <property type="match status" value="1"/>
</dbReference>
<dbReference type="InterPro" id="IPR036388">
    <property type="entry name" value="WH-like_DNA-bd_sf"/>
</dbReference>
<reference evidence="2 3" key="1">
    <citation type="submission" date="2019-09" db="EMBL/GenBank/DDBJ databases">
        <title>Genome sequence of Roseospira marina, one of the more divergent members of the non-sulfur purple photosynthetic bacterial family, the Rhodospirillaceae.</title>
        <authorList>
            <person name="Meyer T."/>
            <person name="Kyndt J."/>
        </authorList>
    </citation>
    <scope>NUCLEOTIDE SEQUENCE [LARGE SCALE GENOMIC DNA]</scope>
    <source>
        <strain evidence="2 3">DSM 15113</strain>
    </source>
</reference>
<organism evidence="2 3">
    <name type="scientific">Roseospira marina</name>
    <dbReference type="NCBI Taxonomy" id="140057"/>
    <lineage>
        <taxon>Bacteria</taxon>
        <taxon>Pseudomonadati</taxon>
        <taxon>Pseudomonadota</taxon>
        <taxon>Alphaproteobacteria</taxon>
        <taxon>Rhodospirillales</taxon>
        <taxon>Rhodospirillaceae</taxon>
        <taxon>Roseospira</taxon>
    </lineage>
</organism>
<dbReference type="InterPro" id="IPR021660">
    <property type="entry name" value="DUF3253"/>
</dbReference>
<dbReference type="Proteomes" id="UP000324065">
    <property type="component" value="Unassembled WGS sequence"/>
</dbReference>
<dbReference type="InterPro" id="IPR036390">
    <property type="entry name" value="WH_DNA-bd_sf"/>
</dbReference>
<sequence>MPSVRGVRATRADRAHGRPHTAPPCHRNGPAPLTPDRLADAILEHIDARPGGRTVSPSDVAKTLAAQAGTPDDWRAWLKPVGAAARGLAASGRIALYRKGKPVDDPATAKGVLRLGPPPEGPTTA</sequence>
<protein>
    <submittedName>
        <fullName evidence="2">DUF3253 domain-containing protein</fullName>
    </submittedName>
</protein>
<dbReference type="OrthoDB" id="7631458at2"/>
<feature type="compositionally biased region" description="Pro residues" evidence="1">
    <location>
        <begin position="116"/>
        <end position="125"/>
    </location>
</feature>
<dbReference type="Pfam" id="PF11625">
    <property type="entry name" value="DUF3253"/>
    <property type="match status" value="1"/>
</dbReference>
<dbReference type="EMBL" id="VWPJ01000016">
    <property type="protein sequence ID" value="KAA5604612.1"/>
    <property type="molecule type" value="Genomic_DNA"/>
</dbReference>